<feature type="compositionally biased region" description="Basic and acidic residues" evidence="1">
    <location>
        <begin position="51"/>
        <end position="60"/>
    </location>
</feature>
<feature type="compositionally biased region" description="Polar residues" evidence="1">
    <location>
        <begin position="35"/>
        <end position="50"/>
    </location>
</feature>
<sequence>MSDNFRAILGVLKNNDLVIKGSRVVKASSGRDVSASENDNLNSGNASNENFRGDNSRDPGDSQGNNGSALHGGNSDRRR</sequence>
<proteinExistence type="predicted"/>
<keyword evidence="3" id="KW-1185">Reference proteome</keyword>
<comment type="caution">
    <text evidence="2">The sequence shown here is derived from an EMBL/GenBank/DDBJ whole genome shotgun (WGS) entry which is preliminary data.</text>
</comment>
<evidence type="ECO:0000313" key="2">
    <source>
        <dbReference type="EMBL" id="KAH3709057.1"/>
    </source>
</evidence>
<dbReference type="AlphaFoldDB" id="A0A9D3YZC0"/>
<evidence type="ECO:0000256" key="1">
    <source>
        <dbReference type="SAM" id="MobiDB-lite"/>
    </source>
</evidence>
<protein>
    <submittedName>
        <fullName evidence="2">Uncharacterized protein</fullName>
    </submittedName>
</protein>
<gene>
    <name evidence="2" type="ORF">DPMN_068517</name>
</gene>
<name>A0A9D3YZC0_DREPO</name>
<feature type="region of interest" description="Disordered" evidence="1">
    <location>
        <begin position="25"/>
        <end position="79"/>
    </location>
</feature>
<organism evidence="2 3">
    <name type="scientific">Dreissena polymorpha</name>
    <name type="common">Zebra mussel</name>
    <name type="synonym">Mytilus polymorpha</name>
    <dbReference type="NCBI Taxonomy" id="45954"/>
    <lineage>
        <taxon>Eukaryota</taxon>
        <taxon>Metazoa</taxon>
        <taxon>Spiralia</taxon>
        <taxon>Lophotrochozoa</taxon>
        <taxon>Mollusca</taxon>
        <taxon>Bivalvia</taxon>
        <taxon>Autobranchia</taxon>
        <taxon>Heteroconchia</taxon>
        <taxon>Euheterodonta</taxon>
        <taxon>Imparidentia</taxon>
        <taxon>Neoheterodontei</taxon>
        <taxon>Myida</taxon>
        <taxon>Dreissenoidea</taxon>
        <taxon>Dreissenidae</taxon>
        <taxon>Dreissena</taxon>
    </lineage>
</organism>
<reference evidence="2" key="2">
    <citation type="submission" date="2020-11" db="EMBL/GenBank/DDBJ databases">
        <authorList>
            <person name="McCartney M.A."/>
            <person name="Auch B."/>
            <person name="Kono T."/>
            <person name="Mallez S."/>
            <person name="Becker A."/>
            <person name="Gohl D.M."/>
            <person name="Silverstein K.A.T."/>
            <person name="Koren S."/>
            <person name="Bechman K.B."/>
            <person name="Herman A."/>
            <person name="Abrahante J.E."/>
            <person name="Garbe J."/>
        </authorList>
    </citation>
    <scope>NUCLEOTIDE SEQUENCE</scope>
    <source>
        <strain evidence="2">Duluth1</strain>
        <tissue evidence="2">Whole animal</tissue>
    </source>
</reference>
<accession>A0A9D3YZC0</accession>
<dbReference type="Proteomes" id="UP000828390">
    <property type="component" value="Unassembled WGS sequence"/>
</dbReference>
<dbReference type="EMBL" id="JAIWYP010000014">
    <property type="protein sequence ID" value="KAH3709057.1"/>
    <property type="molecule type" value="Genomic_DNA"/>
</dbReference>
<evidence type="ECO:0000313" key="3">
    <source>
        <dbReference type="Proteomes" id="UP000828390"/>
    </source>
</evidence>
<reference evidence="2" key="1">
    <citation type="journal article" date="2019" name="bioRxiv">
        <title>The Genome of the Zebra Mussel, Dreissena polymorpha: A Resource for Invasive Species Research.</title>
        <authorList>
            <person name="McCartney M.A."/>
            <person name="Auch B."/>
            <person name="Kono T."/>
            <person name="Mallez S."/>
            <person name="Zhang Y."/>
            <person name="Obille A."/>
            <person name="Becker A."/>
            <person name="Abrahante J.E."/>
            <person name="Garbe J."/>
            <person name="Badalamenti J.P."/>
            <person name="Herman A."/>
            <person name="Mangelson H."/>
            <person name="Liachko I."/>
            <person name="Sullivan S."/>
            <person name="Sone E.D."/>
            <person name="Koren S."/>
            <person name="Silverstein K.A.T."/>
            <person name="Beckman K.B."/>
            <person name="Gohl D.M."/>
        </authorList>
    </citation>
    <scope>NUCLEOTIDE SEQUENCE</scope>
    <source>
        <strain evidence="2">Duluth1</strain>
        <tissue evidence="2">Whole animal</tissue>
    </source>
</reference>